<name>A0ABU3YAD5_9SPHN</name>
<keyword evidence="2" id="KW-1185">Reference proteome</keyword>
<evidence type="ECO:0000313" key="1">
    <source>
        <dbReference type="EMBL" id="MDV3458222.1"/>
    </source>
</evidence>
<organism evidence="1 2">
    <name type="scientific">Sphingomonas agrestis</name>
    <dbReference type="NCBI Taxonomy" id="3080540"/>
    <lineage>
        <taxon>Bacteria</taxon>
        <taxon>Pseudomonadati</taxon>
        <taxon>Pseudomonadota</taxon>
        <taxon>Alphaproteobacteria</taxon>
        <taxon>Sphingomonadales</taxon>
        <taxon>Sphingomonadaceae</taxon>
        <taxon>Sphingomonas</taxon>
    </lineage>
</organism>
<proteinExistence type="predicted"/>
<dbReference type="Proteomes" id="UP001273531">
    <property type="component" value="Unassembled WGS sequence"/>
</dbReference>
<comment type="caution">
    <text evidence="1">The sequence shown here is derived from an EMBL/GenBank/DDBJ whole genome shotgun (WGS) entry which is preliminary data.</text>
</comment>
<dbReference type="RefSeq" id="WP_169542600.1">
    <property type="nucleotide sequence ID" value="NZ_JAWJEJ010000001.1"/>
</dbReference>
<protein>
    <submittedName>
        <fullName evidence="1">Uncharacterized protein</fullName>
    </submittedName>
</protein>
<evidence type="ECO:0000313" key="2">
    <source>
        <dbReference type="Proteomes" id="UP001273531"/>
    </source>
</evidence>
<reference evidence="1 2" key="1">
    <citation type="submission" date="2023-10" db="EMBL/GenBank/DDBJ databases">
        <title>Sphingomonas sp. HF-S4 16S ribosomal RNA gene Genome sequencing and assembly.</title>
        <authorList>
            <person name="Lee H."/>
        </authorList>
    </citation>
    <scope>NUCLEOTIDE SEQUENCE [LARGE SCALE GENOMIC DNA]</scope>
    <source>
        <strain evidence="1 2">HF-S4</strain>
    </source>
</reference>
<accession>A0ABU3YAD5</accession>
<sequence length="55" mass="6252">MPLILAQKNAWNLAHTLMKIVVVFRTEGRDFGVAEAEEYDGDPASIVREYDPFAR</sequence>
<dbReference type="EMBL" id="JAWJEJ010000001">
    <property type="protein sequence ID" value="MDV3458222.1"/>
    <property type="molecule type" value="Genomic_DNA"/>
</dbReference>
<gene>
    <name evidence="1" type="ORF">RZN05_14585</name>
</gene>